<dbReference type="EMBL" id="QGQD01000089">
    <property type="protein sequence ID" value="TLC98600.1"/>
    <property type="molecule type" value="Genomic_DNA"/>
</dbReference>
<dbReference type="Pfam" id="PF09546">
    <property type="entry name" value="Spore_III_AE"/>
    <property type="match status" value="1"/>
</dbReference>
<keyword evidence="1" id="KW-0812">Transmembrane</keyword>
<comment type="caution">
    <text evidence="3">The sequence shown here is derived from an EMBL/GenBank/DDBJ whole genome shotgun (WGS) entry which is preliminary data.</text>
</comment>
<keyword evidence="4" id="KW-1185">Reference proteome</keyword>
<feature type="transmembrane region" description="Helical" evidence="1">
    <location>
        <begin position="277"/>
        <end position="296"/>
    </location>
</feature>
<feature type="transmembrane region" description="Helical" evidence="1">
    <location>
        <begin position="354"/>
        <end position="377"/>
    </location>
</feature>
<feature type="chain" id="PRO_5039121122" evidence="2">
    <location>
        <begin position="25"/>
        <end position="380"/>
    </location>
</feature>
<dbReference type="InterPro" id="IPR014194">
    <property type="entry name" value="Spore_III_AE"/>
</dbReference>
<name>A0A4U8Q1P3_9FIRM</name>
<accession>A0A4U8Q1P3</accession>
<feature type="transmembrane region" description="Helical" evidence="1">
    <location>
        <begin position="96"/>
        <end position="113"/>
    </location>
</feature>
<dbReference type="STRING" id="180332.GCA_000797495_03707"/>
<evidence type="ECO:0000313" key="3">
    <source>
        <dbReference type="EMBL" id="TLC98600.1"/>
    </source>
</evidence>
<gene>
    <name evidence="3" type="primary">spoIIIAE</name>
    <name evidence="3" type="ORF">DSM106044_04558</name>
</gene>
<dbReference type="Proteomes" id="UP000306509">
    <property type="component" value="Unassembled WGS sequence"/>
</dbReference>
<keyword evidence="1" id="KW-0472">Membrane</keyword>
<feature type="transmembrane region" description="Helical" evidence="1">
    <location>
        <begin position="196"/>
        <end position="215"/>
    </location>
</feature>
<feature type="transmembrane region" description="Helical" evidence="1">
    <location>
        <begin position="302"/>
        <end position="333"/>
    </location>
</feature>
<sequence precursor="true">MKKFWFVLTLIGLIFLGTSMVVQAEAKEEELQESYLDELDLNEIESTLDNILGDTKFDFKDALGKLIKGEMPMTPSSILQIVKEAFFAELNQYKSTMMHIIMIVIAAAIFTNFTGVFEKSQIADISFYMMYLLLFTVLIKAFWDMSQLTMDTLGQVLNFMKVLLPAYFVAATFAAGSITAAGFYELTLILITVIQWVLKYLLLPGVNLYVLFLLLNHLAKEEYLSKMAELLNLMISWVLKTLLGAVIGIQTVQCLIMPAVDSLKNTLLHKTSGAIPVIGNVFNAVSEVVVGSAVLVKNAVGVAGLIAVLIICLMPLVKLVIGTFMYKLLSAVIQPISDKRMIDCIASIGDGAALLVRILFTAGALFLITLAMVTASIRGL</sequence>
<evidence type="ECO:0000256" key="1">
    <source>
        <dbReference type="SAM" id="Phobius"/>
    </source>
</evidence>
<keyword evidence="2" id="KW-0732">Signal</keyword>
<feature type="transmembrane region" description="Helical" evidence="1">
    <location>
        <begin position="163"/>
        <end position="184"/>
    </location>
</feature>
<dbReference type="RefSeq" id="WP_243133094.1">
    <property type="nucleotide sequence ID" value="NZ_QGQD01000089.1"/>
</dbReference>
<protein>
    <submittedName>
        <fullName evidence="3">Stage III sporulation protein AE</fullName>
    </submittedName>
</protein>
<dbReference type="AlphaFoldDB" id="A0A4U8Q1P3"/>
<evidence type="ECO:0000313" key="4">
    <source>
        <dbReference type="Proteomes" id="UP000306509"/>
    </source>
</evidence>
<feature type="transmembrane region" description="Helical" evidence="1">
    <location>
        <begin position="125"/>
        <end position="143"/>
    </location>
</feature>
<keyword evidence="1" id="KW-1133">Transmembrane helix</keyword>
<feature type="signal peptide" evidence="2">
    <location>
        <begin position="1"/>
        <end position="24"/>
    </location>
</feature>
<feature type="transmembrane region" description="Helical" evidence="1">
    <location>
        <begin position="235"/>
        <end position="256"/>
    </location>
</feature>
<organism evidence="3 4">
    <name type="scientific">Robinsoniella peoriensis</name>
    <dbReference type="NCBI Taxonomy" id="180332"/>
    <lineage>
        <taxon>Bacteria</taxon>
        <taxon>Bacillati</taxon>
        <taxon>Bacillota</taxon>
        <taxon>Clostridia</taxon>
        <taxon>Lachnospirales</taxon>
        <taxon>Lachnospiraceae</taxon>
        <taxon>Robinsoniella</taxon>
    </lineage>
</organism>
<reference evidence="3 4" key="1">
    <citation type="journal article" date="2019" name="Anaerobe">
        <title>Detection of Robinsoniella peoriensis in multiple bone samples of a trauma patient.</title>
        <authorList>
            <person name="Schrottner P."/>
            <person name="Hartwich K."/>
            <person name="Bunk B."/>
            <person name="Schober I."/>
            <person name="Helbig S."/>
            <person name="Rudolph W.W."/>
            <person name="Gunzer F."/>
        </authorList>
    </citation>
    <scope>NUCLEOTIDE SEQUENCE [LARGE SCALE GENOMIC DNA]</scope>
    <source>
        <strain evidence="3 4">DSM 106044</strain>
    </source>
</reference>
<proteinExistence type="predicted"/>
<evidence type="ECO:0000256" key="2">
    <source>
        <dbReference type="SAM" id="SignalP"/>
    </source>
</evidence>